<comment type="caution">
    <text evidence="5">The sequence shown here is derived from an EMBL/GenBank/DDBJ whole genome shotgun (WGS) entry which is preliminary data.</text>
</comment>
<dbReference type="PROSITE" id="PS51762">
    <property type="entry name" value="GH16_2"/>
    <property type="match status" value="1"/>
</dbReference>
<evidence type="ECO:0000313" key="5">
    <source>
        <dbReference type="EMBL" id="MBB3208382.1"/>
    </source>
</evidence>
<proteinExistence type="inferred from homology"/>
<comment type="similarity">
    <text evidence="1">Belongs to the glycosyl hydrolase 16 family.</text>
</comment>
<dbReference type="GO" id="GO:0004553">
    <property type="term" value="F:hydrolase activity, hydrolyzing O-glycosyl compounds"/>
    <property type="evidence" value="ECO:0007669"/>
    <property type="project" value="InterPro"/>
</dbReference>
<dbReference type="InterPro" id="IPR048238">
    <property type="entry name" value="K-carrageenase"/>
</dbReference>
<dbReference type="InterPro" id="IPR013320">
    <property type="entry name" value="ConA-like_dom_sf"/>
</dbReference>
<dbReference type="Pfam" id="PF00722">
    <property type="entry name" value="Glyco_hydro_16"/>
    <property type="match status" value="1"/>
</dbReference>
<evidence type="ECO:0000259" key="4">
    <source>
        <dbReference type="PROSITE" id="PS51762"/>
    </source>
</evidence>
<dbReference type="Gene3D" id="2.60.120.200">
    <property type="match status" value="1"/>
</dbReference>
<dbReference type="RefSeq" id="WP_184306584.1">
    <property type="nucleotide sequence ID" value="NZ_JACHXU010000015.1"/>
</dbReference>
<dbReference type="GO" id="GO:0005975">
    <property type="term" value="P:carbohydrate metabolic process"/>
    <property type="evidence" value="ECO:0007669"/>
    <property type="project" value="InterPro"/>
</dbReference>
<feature type="chain" id="PRO_5030858575" evidence="3">
    <location>
        <begin position="28"/>
        <end position="400"/>
    </location>
</feature>
<feature type="region of interest" description="Disordered" evidence="2">
    <location>
        <begin position="310"/>
        <end position="342"/>
    </location>
</feature>
<sequence length="400" mass="45720">MKTISPIASHSLFAPILLLLMASPLMALEPSPVGEIFQNSPGDWEFVSNQSDEFDSDQVDTAKWNINTEDLGTWSWEPENTFQLDGIMHLRMVQEDHQRGNNKLAYKSGIARQYTTATYGYFEARVKGCDLFPGASPAFWLHSKGPENRFMATDGETVAYSEIDVIELQQGEYNDTTKQNNGVDIIDCNLHAVLIRDGKRQWIRPGTHPETNKNEYHASFDPRKDFHVYGVENNKDFVIWYIDGKEVARKPNLYWHLPMHITLSLGLRRPFETYKNGGREAVLENTTREGFPTEMLVDYVRVWRNKNTIAESSTPNKQSNGSKVKTKTRSGNQLDNEVAGHSMSKSQFVAMEKAKWESNGWPWNREKVESNFEEIDVNNDGVASGIERQKWFAKKKASLK</sequence>
<organism evidence="5 6">
    <name type="scientific">Aporhodopirellula rubra</name>
    <dbReference type="NCBI Taxonomy" id="980271"/>
    <lineage>
        <taxon>Bacteria</taxon>
        <taxon>Pseudomonadati</taxon>
        <taxon>Planctomycetota</taxon>
        <taxon>Planctomycetia</taxon>
        <taxon>Pirellulales</taxon>
        <taxon>Pirellulaceae</taxon>
        <taxon>Aporhodopirellula</taxon>
    </lineage>
</organism>
<feature type="compositionally biased region" description="Polar residues" evidence="2">
    <location>
        <begin position="310"/>
        <end position="335"/>
    </location>
</feature>
<feature type="signal peptide" evidence="3">
    <location>
        <begin position="1"/>
        <end position="27"/>
    </location>
</feature>
<evidence type="ECO:0000313" key="6">
    <source>
        <dbReference type="Proteomes" id="UP000536179"/>
    </source>
</evidence>
<evidence type="ECO:0000256" key="2">
    <source>
        <dbReference type="SAM" id="MobiDB-lite"/>
    </source>
</evidence>
<evidence type="ECO:0000256" key="3">
    <source>
        <dbReference type="SAM" id="SignalP"/>
    </source>
</evidence>
<gene>
    <name evidence="5" type="ORF">FHS27_004210</name>
</gene>
<dbReference type="PANTHER" id="PTHR10963:SF55">
    <property type="entry name" value="GLYCOSIDE HYDROLASE FAMILY 16 PROTEIN"/>
    <property type="match status" value="1"/>
</dbReference>
<keyword evidence="6" id="KW-1185">Reference proteome</keyword>
<evidence type="ECO:0000256" key="1">
    <source>
        <dbReference type="ARBA" id="ARBA00006865"/>
    </source>
</evidence>
<accession>A0A7W5E308</accession>
<dbReference type="InterPro" id="IPR000757">
    <property type="entry name" value="Beta-glucanase-like"/>
</dbReference>
<dbReference type="NCBIfam" id="NF041449">
    <property type="entry name" value="K_carrageenase"/>
    <property type="match status" value="1"/>
</dbReference>
<keyword evidence="3" id="KW-0732">Signal</keyword>
<name>A0A7W5E308_9BACT</name>
<dbReference type="EMBL" id="JACHXU010000015">
    <property type="protein sequence ID" value="MBB3208382.1"/>
    <property type="molecule type" value="Genomic_DNA"/>
</dbReference>
<reference evidence="5 6" key="1">
    <citation type="submission" date="2020-08" db="EMBL/GenBank/DDBJ databases">
        <title>Genomic Encyclopedia of Type Strains, Phase III (KMG-III): the genomes of soil and plant-associated and newly described type strains.</title>
        <authorList>
            <person name="Whitman W."/>
        </authorList>
    </citation>
    <scope>NUCLEOTIDE SEQUENCE [LARGE SCALE GENOMIC DNA]</scope>
    <source>
        <strain evidence="5 6">CECT 8075</strain>
    </source>
</reference>
<dbReference type="SUPFAM" id="SSF49899">
    <property type="entry name" value="Concanavalin A-like lectins/glucanases"/>
    <property type="match status" value="1"/>
</dbReference>
<dbReference type="AlphaFoldDB" id="A0A7W5E308"/>
<feature type="domain" description="GH16" evidence="4">
    <location>
        <begin position="42"/>
        <end position="308"/>
    </location>
</feature>
<dbReference type="Proteomes" id="UP000536179">
    <property type="component" value="Unassembled WGS sequence"/>
</dbReference>
<dbReference type="InterPro" id="IPR050546">
    <property type="entry name" value="Glycosyl_Hydrlase_16"/>
</dbReference>
<dbReference type="PANTHER" id="PTHR10963">
    <property type="entry name" value="GLYCOSYL HYDROLASE-RELATED"/>
    <property type="match status" value="1"/>
</dbReference>
<protein>
    <submittedName>
        <fullName evidence="5">Beta-glucanase (GH16 family)</fullName>
    </submittedName>
</protein>